<comment type="subcellular location">
    <subcellularLocation>
        <location evidence="12">Cytoplasm</location>
    </subcellularLocation>
</comment>
<feature type="binding site" evidence="12">
    <location>
        <position position="281"/>
    </location>
    <ligand>
        <name>K(+)</name>
        <dbReference type="ChEBI" id="CHEBI:29103"/>
    </ligand>
</feature>
<evidence type="ECO:0000259" key="13">
    <source>
        <dbReference type="PROSITE" id="PS50206"/>
    </source>
</evidence>
<dbReference type="Proteomes" id="UP000008229">
    <property type="component" value="Chromosome"/>
</dbReference>
<dbReference type="OrthoDB" id="9775849at2"/>
<dbReference type="GO" id="GO:0046872">
    <property type="term" value="F:metal ion binding"/>
    <property type="evidence" value="ECO:0007669"/>
    <property type="project" value="UniProtKB-KW"/>
</dbReference>
<comment type="activity regulation">
    <text evidence="12">Activated by a monovalent cation that binds near, but not in, the active site. The most likely occupant of the site in vivo is potassium. Ion binding induces a conformational change that may alter substrate affinity.</text>
</comment>
<dbReference type="PROSITE" id="PS00583">
    <property type="entry name" value="PFKB_KINASES_1"/>
    <property type="match status" value="1"/>
</dbReference>
<organism evidence="14 15">
    <name type="scientific">Conexibacter woesei (strain DSM 14684 / CCUG 47730 / CIP 108061 / JCM 11494 / NBRC 100937 / ID131577)</name>
    <dbReference type="NCBI Taxonomy" id="469383"/>
    <lineage>
        <taxon>Bacteria</taxon>
        <taxon>Bacillati</taxon>
        <taxon>Actinomycetota</taxon>
        <taxon>Thermoleophilia</taxon>
        <taxon>Solirubrobacterales</taxon>
        <taxon>Conexibacteraceae</taxon>
        <taxon>Conexibacter</taxon>
    </lineage>
</organism>
<feature type="binding site" evidence="12">
    <location>
        <position position="248"/>
    </location>
    <ligand>
        <name>substrate</name>
    </ligand>
</feature>
<evidence type="ECO:0000256" key="4">
    <source>
        <dbReference type="ARBA" id="ARBA00022679"/>
    </source>
</evidence>
<comment type="cofactor">
    <cofactor evidence="12">
        <name>Mg(2+)</name>
        <dbReference type="ChEBI" id="CHEBI:18420"/>
    </cofactor>
    <text evidence="12">Requires a divalent cation, most likely magnesium in vivo, as an electrophilic catalyst to aid phosphoryl group transfer. It is the chelate of the metal and the nucleotide that is the actual substrate.</text>
</comment>
<dbReference type="STRING" id="469383.Cwoe_1176"/>
<dbReference type="GO" id="GO:0004747">
    <property type="term" value="F:ribokinase activity"/>
    <property type="evidence" value="ECO:0007669"/>
    <property type="project" value="UniProtKB-UniRule"/>
</dbReference>
<feature type="binding site" evidence="12">
    <location>
        <position position="183"/>
    </location>
    <ligand>
        <name>ATP</name>
        <dbReference type="ChEBI" id="CHEBI:30616"/>
    </ligand>
</feature>
<keyword evidence="8 12" id="KW-0067">ATP-binding</keyword>
<keyword evidence="15" id="KW-1185">Reference proteome</keyword>
<evidence type="ECO:0000256" key="1">
    <source>
        <dbReference type="ARBA" id="ARBA00005380"/>
    </source>
</evidence>
<dbReference type="GO" id="GO:0005524">
    <property type="term" value="F:ATP binding"/>
    <property type="evidence" value="ECO:0007669"/>
    <property type="project" value="UniProtKB-UniRule"/>
</dbReference>
<evidence type="ECO:0000256" key="12">
    <source>
        <dbReference type="HAMAP-Rule" id="MF_01987"/>
    </source>
</evidence>
<keyword evidence="6 12" id="KW-0547">Nucleotide-binding</keyword>
<dbReference type="CDD" id="cd01174">
    <property type="entry name" value="ribokinase"/>
    <property type="match status" value="1"/>
</dbReference>
<proteinExistence type="inferred from homology"/>
<evidence type="ECO:0000256" key="8">
    <source>
        <dbReference type="ARBA" id="ARBA00022840"/>
    </source>
</evidence>
<comment type="subunit">
    <text evidence="12">Homodimer.</text>
</comment>
<keyword evidence="5 12" id="KW-0479">Metal-binding</keyword>
<evidence type="ECO:0000313" key="15">
    <source>
        <dbReference type="Proteomes" id="UP000008229"/>
    </source>
</evidence>
<comment type="function">
    <text evidence="12">Catalyzes the phosphorylation of ribose at O-5 in a reaction requiring ATP and magnesium. The resulting D-ribose-5-phosphate can then be used either for sythesis of nucleotides, histidine, and tryptophan, or as a component of the pentose phosphate pathway.</text>
</comment>
<feature type="binding site" evidence="12">
    <location>
        <begin position="38"/>
        <end position="42"/>
    </location>
    <ligand>
        <name>substrate</name>
    </ligand>
</feature>
<dbReference type="PANTHER" id="PTHR10584">
    <property type="entry name" value="SUGAR KINASE"/>
    <property type="match status" value="1"/>
</dbReference>
<feature type="binding site" evidence="12">
    <location>
        <begin position="10"/>
        <end position="12"/>
    </location>
    <ligand>
        <name>substrate</name>
    </ligand>
</feature>
<evidence type="ECO:0000256" key="5">
    <source>
        <dbReference type="ARBA" id="ARBA00022723"/>
    </source>
</evidence>
<evidence type="ECO:0000313" key="14">
    <source>
        <dbReference type="EMBL" id="ADB49607.1"/>
    </source>
</evidence>
<feature type="binding site" evidence="12">
    <location>
        <begin position="216"/>
        <end position="221"/>
    </location>
    <ligand>
        <name>ATP</name>
        <dbReference type="ChEBI" id="CHEBI:30616"/>
    </ligand>
</feature>
<feature type="binding site" evidence="12">
    <location>
        <position position="139"/>
    </location>
    <ligand>
        <name>substrate</name>
    </ligand>
</feature>
<comment type="caution">
    <text evidence="12">Lacks conserved residue(s) required for the propagation of feature annotation.</text>
</comment>
<evidence type="ECO:0000256" key="9">
    <source>
        <dbReference type="ARBA" id="ARBA00022842"/>
    </source>
</evidence>
<feature type="binding site" evidence="12">
    <location>
        <position position="283"/>
    </location>
    <ligand>
        <name>K(+)</name>
        <dbReference type="ChEBI" id="CHEBI:29103"/>
    </ligand>
</feature>
<dbReference type="InterPro" id="IPR011877">
    <property type="entry name" value="Ribokinase"/>
</dbReference>
<feature type="domain" description="Rhodanese" evidence="13">
    <location>
        <begin position="195"/>
        <end position="232"/>
    </location>
</feature>
<dbReference type="Gene3D" id="3.40.1190.20">
    <property type="match status" value="1"/>
</dbReference>
<dbReference type="EMBL" id="CP001854">
    <property type="protein sequence ID" value="ADB49607.1"/>
    <property type="molecule type" value="Genomic_DNA"/>
</dbReference>
<feature type="binding site" evidence="12">
    <location>
        <position position="242"/>
    </location>
    <ligand>
        <name>K(+)</name>
        <dbReference type="ChEBI" id="CHEBI:29103"/>
    </ligand>
</feature>
<dbReference type="GO" id="GO:0005829">
    <property type="term" value="C:cytosol"/>
    <property type="evidence" value="ECO:0007669"/>
    <property type="project" value="TreeGrafter"/>
</dbReference>
<comment type="pathway">
    <text evidence="12">Carbohydrate metabolism; D-ribose degradation; D-ribose 5-phosphate from beta-D-ribopyranose: step 2/2.</text>
</comment>
<dbReference type="InterPro" id="IPR029056">
    <property type="entry name" value="Ribokinase-like"/>
</dbReference>
<dbReference type="InterPro" id="IPR011611">
    <property type="entry name" value="PfkB_dom"/>
</dbReference>
<dbReference type="PROSITE" id="PS50206">
    <property type="entry name" value="RHODANESE_3"/>
    <property type="match status" value="1"/>
</dbReference>
<dbReference type="UniPathway" id="UPA00916">
    <property type="reaction ID" value="UER00889"/>
</dbReference>
<evidence type="ECO:0000256" key="11">
    <source>
        <dbReference type="ARBA" id="ARBA00023277"/>
    </source>
</evidence>
<evidence type="ECO:0000256" key="7">
    <source>
        <dbReference type="ARBA" id="ARBA00022777"/>
    </source>
</evidence>
<comment type="catalytic activity">
    <reaction evidence="12">
        <text>D-ribose + ATP = D-ribose 5-phosphate + ADP + H(+)</text>
        <dbReference type="Rhea" id="RHEA:13697"/>
        <dbReference type="ChEBI" id="CHEBI:15378"/>
        <dbReference type="ChEBI" id="CHEBI:30616"/>
        <dbReference type="ChEBI" id="CHEBI:47013"/>
        <dbReference type="ChEBI" id="CHEBI:78346"/>
        <dbReference type="ChEBI" id="CHEBI:456216"/>
        <dbReference type="EC" id="2.7.1.15"/>
    </reaction>
</comment>
<dbReference type="InterPro" id="IPR001763">
    <property type="entry name" value="Rhodanese-like_dom"/>
</dbReference>
<feature type="active site" description="Proton acceptor" evidence="12">
    <location>
        <position position="248"/>
    </location>
</feature>
<dbReference type="PRINTS" id="PR00990">
    <property type="entry name" value="RIBOKINASE"/>
</dbReference>
<dbReference type="eggNOG" id="COG0524">
    <property type="taxonomic scope" value="Bacteria"/>
</dbReference>
<name>D3FDN3_CONWI</name>
<keyword evidence="11 12" id="KW-0119">Carbohydrate metabolism</keyword>
<sequence length="301" mass="29320">MRAIVVGSIHLDWILRVPALPAPGDTVLSTSRTTSPGGKGANQAVALRRLGPEVEMVGVVGADSEGDQLLENFATADVGTAHVRRTADAPSGVAIVAVDATGDNGILVAPGASGTLSREDVAGAADAFAGAGVVLLQLEVPLETVAAAVAAARSGGVPVVLNAAPAQPLPDALLAALDVLVVNEHEALALAPGAGGDAAAAARALLARGARSVVVTLGGRGALVADADGVEQIPAHAVDVVDTTGAGDTFVAAIAAGAGEGRDVRDSARLASAAAALAVQREGAQNAPSLAEAQAFLAARA</sequence>
<feature type="binding site" evidence="12">
    <location>
        <position position="244"/>
    </location>
    <ligand>
        <name>K(+)</name>
        <dbReference type="ChEBI" id="CHEBI:29103"/>
    </ligand>
</feature>
<evidence type="ECO:0000256" key="2">
    <source>
        <dbReference type="ARBA" id="ARBA00012035"/>
    </source>
</evidence>
<protein>
    <recommendedName>
        <fullName evidence="3 12">Ribokinase</fullName>
        <shortName evidence="12">RK</shortName>
        <ecNumber evidence="2 12">2.7.1.15</ecNumber>
    </recommendedName>
</protein>
<evidence type="ECO:0000256" key="10">
    <source>
        <dbReference type="ARBA" id="ARBA00022958"/>
    </source>
</evidence>
<dbReference type="EC" id="2.7.1.15" evidence="2 12"/>
<comment type="similarity">
    <text evidence="1">Belongs to the carbohydrate kinase pfkB family.</text>
</comment>
<dbReference type="PANTHER" id="PTHR10584:SF166">
    <property type="entry name" value="RIBOKINASE"/>
    <property type="match status" value="1"/>
</dbReference>
<comment type="similarity">
    <text evidence="12">Belongs to the carbohydrate kinase PfkB family. Ribokinase subfamily.</text>
</comment>
<reference evidence="14 15" key="1">
    <citation type="journal article" date="2010" name="Stand. Genomic Sci.">
        <title>Complete genome sequence of Conexibacter woesei type strain (ID131577).</title>
        <authorList>
            <person name="Pukall R."/>
            <person name="Lapidus A."/>
            <person name="Glavina Del Rio T."/>
            <person name="Copeland A."/>
            <person name="Tice H."/>
            <person name="Cheng J.-F."/>
            <person name="Lucas S."/>
            <person name="Chen F."/>
            <person name="Nolan M."/>
            <person name="Bruce D."/>
            <person name="Goodwin L."/>
            <person name="Pitluck S."/>
            <person name="Mavromatis K."/>
            <person name="Ivanova N."/>
            <person name="Ovchinnikova G."/>
            <person name="Pati A."/>
            <person name="Chen A."/>
            <person name="Palaniappan K."/>
            <person name="Land M."/>
            <person name="Hauser L."/>
            <person name="Chang Y.-J."/>
            <person name="Jeffries C.D."/>
            <person name="Chain P."/>
            <person name="Meincke L."/>
            <person name="Sims D."/>
            <person name="Brettin T."/>
            <person name="Detter J.C."/>
            <person name="Rohde M."/>
            <person name="Goeker M."/>
            <person name="Bristow J."/>
            <person name="Eisen J.A."/>
            <person name="Markowitz V."/>
            <person name="Kyrpides N.C."/>
            <person name="Klenk H.-P."/>
            <person name="Hugenholtz P."/>
        </authorList>
    </citation>
    <scope>NUCLEOTIDE SEQUENCE [LARGE SCALE GENOMIC DNA]</scope>
    <source>
        <strain evidence="15">DSM 14684 / CIP 108061 / JCM 11494 / NBRC 100937 / ID131577</strain>
    </source>
</reference>
<evidence type="ECO:0000256" key="6">
    <source>
        <dbReference type="ARBA" id="ARBA00022741"/>
    </source>
</evidence>
<feature type="binding site" evidence="12">
    <location>
        <begin position="247"/>
        <end position="248"/>
    </location>
    <ligand>
        <name>ATP</name>
        <dbReference type="ChEBI" id="CHEBI:30616"/>
    </ligand>
</feature>
<keyword evidence="9 12" id="KW-0460">Magnesium</keyword>
<dbReference type="RefSeq" id="WP_012932658.1">
    <property type="nucleotide sequence ID" value="NC_013739.1"/>
</dbReference>
<evidence type="ECO:0000256" key="3">
    <source>
        <dbReference type="ARBA" id="ARBA00016943"/>
    </source>
</evidence>
<dbReference type="InterPro" id="IPR002173">
    <property type="entry name" value="Carboh/pur_kinase_PfkB_CS"/>
</dbReference>
<reference evidence="15" key="2">
    <citation type="submission" date="2010-01" db="EMBL/GenBank/DDBJ databases">
        <title>The complete genome of Conexibacter woesei DSM 14684.</title>
        <authorList>
            <consortium name="US DOE Joint Genome Institute (JGI-PGF)"/>
            <person name="Lucas S."/>
            <person name="Copeland A."/>
            <person name="Lapidus A."/>
            <person name="Glavina del Rio T."/>
            <person name="Dalin E."/>
            <person name="Tice H."/>
            <person name="Bruce D."/>
            <person name="Goodwin L."/>
            <person name="Pitluck S."/>
            <person name="Kyrpides N."/>
            <person name="Mavromatis K."/>
            <person name="Ivanova N."/>
            <person name="Mikhailova N."/>
            <person name="Chertkov O."/>
            <person name="Brettin T."/>
            <person name="Detter J.C."/>
            <person name="Han C."/>
            <person name="Larimer F."/>
            <person name="Land M."/>
            <person name="Hauser L."/>
            <person name="Markowitz V."/>
            <person name="Cheng J.-F."/>
            <person name="Hugenholtz P."/>
            <person name="Woyke T."/>
            <person name="Wu D."/>
            <person name="Pukall R."/>
            <person name="Steenblock K."/>
            <person name="Schneider S."/>
            <person name="Klenk H.-P."/>
            <person name="Eisen J.A."/>
        </authorList>
    </citation>
    <scope>NUCLEOTIDE SEQUENCE [LARGE SCALE GENOMIC DNA]</scope>
    <source>
        <strain evidence="15">DSM 14684 / CIP 108061 / JCM 11494 / NBRC 100937 / ID131577</strain>
    </source>
</reference>
<dbReference type="Pfam" id="PF00294">
    <property type="entry name" value="PfkB"/>
    <property type="match status" value="1"/>
</dbReference>
<dbReference type="HOGENOM" id="CLU_027634_2_0_11"/>
<dbReference type="InterPro" id="IPR002139">
    <property type="entry name" value="Ribo/fructo_kinase"/>
</dbReference>
<keyword evidence="7 12" id="KW-0418">Kinase</keyword>
<dbReference type="AlphaFoldDB" id="D3FDN3"/>
<keyword evidence="12" id="KW-0963">Cytoplasm</keyword>
<dbReference type="PROSITE" id="PS00584">
    <property type="entry name" value="PFKB_KINASES_2"/>
    <property type="match status" value="1"/>
</dbReference>
<dbReference type="HAMAP" id="MF_01987">
    <property type="entry name" value="Ribokinase"/>
    <property type="match status" value="1"/>
</dbReference>
<keyword evidence="10 12" id="KW-0630">Potassium</keyword>
<keyword evidence="4 12" id="KW-0808">Transferase</keyword>
<dbReference type="SUPFAM" id="SSF53613">
    <property type="entry name" value="Ribokinase-like"/>
    <property type="match status" value="1"/>
</dbReference>
<gene>
    <name evidence="12" type="primary">rbsK</name>
    <name evidence="14" type="ordered locus">Cwoe_1176</name>
</gene>
<accession>D3FDN3</accession>
<dbReference type="GO" id="GO:0019303">
    <property type="term" value="P:D-ribose catabolic process"/>
    <property type="evidence" value="ECO:0007669"/>
    <property type="project" value="UniProtKB-UniRule"/>
</dbReference>
<dbReference type="KEGG" id="cwo:Cwoe_1176"/>
<feature type="binding site" evidence="12">
    <location>
        <position position="278"/>
    </location>
    <ligand>
        <name>K(+)</name>
        <dbReference type="ChEBI" id="CHEBI:29103"/>
    </ligand>
</feature>